<accession>A0A3P5ZUY0</accession>
<organism evidence="2">
    <name type="scientific">Brassica campestris</name>
    <name type="common">Field mustard</name>
    <dbReference type="NCBI Taxonomy" id="3711"/>
    <lineage>
        <taxon>Eukaryota</taxon>
        <taxon>Viridiplantae</taxon>
        <taxon>Streptophyta</taxon>
        <taxon>Embryophyta</taxon>
        <taxon>Tracheophyta</taxon>
        <taxon>Spermatophyta</taxon>
        <taxon>Magnoliopsida</taxon>
        <taxon>eudicotyledons</taxon>
        <taxon>Gunneridae</taxon>
        <taxon>Pentapetalae</taxon>
        <taxon>rosids</taxon>
        <taxon>malvids</taxon>
        <taxon>Brassicales</taxon>
        <taxon>Brassicaceae</taxon>
        <taxon>Brassiceae</taxon>
        <taxon>Brassica</taxon>
    </lineage>
</organism>
<protein>
    <submittedName>
        <fullName evidence="1">Uncharacterized protein</fullName>
    </submittedName>
</protein>
<reference evidence="2" key="1">
    <citation type="submission" date="2018-11" db="EMBL/GenBank/DDBJ databases">
        <authorList>
            <consortium name="Genoscope - CEA"/>
            <person name="William W."/>
        </authorList>
    </citation>
    <scope>NUCLEOTIDE SEQUENCE</scope>
</reference>
<dbReference type="EMBL" id="LR031572">
    <property type="protein sequence ID" value="VDC80505.1"/>
    <property type="molecule type" value="Genomic_DNA"/>
</dbReference>
<evidence type="ECO:0000313" key="1">
    <source>
        <dbReference type="EMBL" id="CAG7881156.1"/>
    </source>
</evidence>
<evidence type="ECO:0000313" key="2">
    <source>
        <dbReference type="EMBL" id="VDC80505.1"/>
    </source>
</evidence>
<gene>
    <name evidence="2" type="ORF">BRAA03T11723Z</name>
    <name evidence="1" type="ORF">BRAPAZ1V2_A03P24990.2</name>
</gene>
<dbReference type="Gramene" id="A03p24990.2_BraZ1">
    <property type="protein sequence ID" value="A03p24990.2_BraZ1.CDS.1"/>
    <property type="gene ID" value="A03g24990.2_BraZ1"/>
</dbReference>
<dbReference type="Proteomes" id="UP000694005">
    <property type="component" value="Chromosome A03"/>
</dbReference>
<feature type="non-terminal residue" evidence="2">
    <location>
        <position position="1"/>
    </location>
</feature>
<proteinExistence type="predicted"/>
<name>A0A3P5ZUY0_BRACM</name>
<dbReference type="EMBL" id="LS974619">
    <property type="protein sequence ID" value="CAG7881156.1"/>
    <property type="molecule type" value="Genomic_DNA"/>
</dbReference>
<dbReference type="AlphaFoldDB" id="A0A3P5ZUY0"/>
<sequence length="39" mass="4658">LSRKCKTQTYTNFHLYNTSIYLLPTNQTRLTSFISLYNL</sequence>